<dbReference type="Proteomes" id="UP000799770">
    <property type="component" value="Unassembled WGS sequence"/>
</dbReference>
<keyword evidence="3" id="KW-1185">Reference proteome</keyword>
<sequence>MNSQIDLQATANDAKSRTNSSSDLPSDAEKQLQGDSAWSPSGDREIGKRTGCDGCDPGEKKGNDEGCEKADDGSEERWCVKEGGLIRCGTFTTLEDTLTDATQ</sequence>
<dbReference type="AlphaFoldDB" id="A0A6A5YYQ3"/>
<proteinExistence type="predicted"/>
<feature type="compositionally biased region" description="Basic and acidic residues" evidence="1">
    <location>
        <begin position="42"/>
        <end position="75"/>
    </location>
</feature>
<gene>
    <name evidence="2" type="ORF">BDV96DRAFT_603345</name>
</gene>
<dbReference type="EMBL" id="ML977335">
    <property type="protein sequence ID" value="KAF2111231.1"/>
    <property type="molecule type" value="Genomic_DNA"/>
</dbReference>
<feature type="region of interest" description="Disordered" evidence="1">
    <location>
        <begin position="1"/>
        <end position="75"/>
    </location>
</feature>
<evidence type="ECO:0000256" key="1">
    <source>
        <dbReference type="SAM" id="MobiDB-lite"/>
    </source>
</evidence>
<reference evidence="2" key="1">
    <citation type="journal article" date="2020" name="Stud. Mycol.">
        <title>101 Dothideomycetes genomes: a test case for predicting lifestyles and emergence of pathogens.</title>
        <authorList>
            <person name="Haridas S."/>
            <person name="Albert R."/>
            <person name="Binder M."/>
            <person name="Bloem J."/>
            <person name="Labutti K."/>
            <person name="Salamov A."/>
            <person name="Andreopoulos B."/>
            <person name="Baker S."/>
            <person name="Barry K."/>
            <person name="Bills G."/>
            <person name="Bluhm B."/>
            <person name="Cannon C."/>
            <person name="Castanera R."/>
            <person name="Culley D."/>
            <person name="Daum C."/>
            <person name="Ezra D."/>
            <person name="Gonzalez J."/>
            <person name="Henrissat B."/>
            <person name="Kuo A."/>
            <person name="Liang C."/>
            <person name="Lipzen A."/>
            <person name="Lutzoni F."/>
            <person name="Magnuson J."/>
            <person name="Mondo S."/>
            <person name="Nolan M."/>
            <person name="Ohm R."/>
            <person name="Pangilinan J."/>
            <person name="Park H.-J."/>
            <person name="Ramirez L."/>
            <person name="Alfaro M."/>
            <person name="Sun H."/>
            <person name="Tritt A."/>
            <person name="Yoshinaga Y."/>
            <person name="Zwiers L.-H."/>
            <person name="Turgeon B."/>
            <person name="Goodwin S."/>
            <person name="Spatafora J."/>
            <person name="Crous P."/>
            <person name="Grigoriev I."/>
        </authorList>
    </citation>
    <scope>NUCLEOTIDE SEQUENCE</scope>
    <source>
        <strain evidence="2">CBS 627.86</strain>
    </source>
</reference>
<evidence type="ECO:0000313" key="2">
    <source>
        <dbReference type="EMBL" id="KAF2111231.1"/>
    </source>
</evidence>
<organism evidence="2 3">
    <name type="scientific">Lophiotrema nucula</name>
    <dbReference type="NCBI Taxonomy" id="690887"/>
    <lineage>
        <taxon>Eukaryota</taxon>
        <taxon>Fungi</taxon>
        <taxon>Dikarya</taxon>
        <taxon>Ascomycota</taxon>
        <taxon>Pezizomycotina</taxon>
        <taxon>Dothideomycetes</taxon>
        <taxon>Pleosporomycetidae</taxon>
        <taxon>Pleosporales</taxon>
        <taxon>Lophiotremataceae</taxon>
        <taxon>Lophiotrema</taxon>
    </lineage>
</organism>
<accession>A0A6A5YYQ3</accession>
<protein>
    <submittedName>
        <fullName evidence="2">Uncharacterized protein</fullName>
    </submittedName>
</protein>
<evidence type="ECO:0000313" key="3">
    <source>
        <dbReference type="Proteomes" id="UP000799770"/>
    </source>
</evidence>
<name>A0A6A5YYQ3_9PLEO</name>
<feature type="compositionally biased region" description="Polar residues" evidence="1">
    <location>
        <begin position="1"/>
        <end position="24"/>
    </location>
</feature>